<evidence type="ECO:0000256" key="17">
    <source>
        <dbReference type="ARBA" id="ARBA00023157"/>
    </source>
</evidence>
<keyword evidence="20" id="KW-0393">Immunoglobulin domain</keyword>
<evidence type="ECO:0000256" key="4">
    <source>
        <dbReference type="ARBA" id="ARBA00022536"/>
    </source>
</evidence>
<dbReference type="FunFam" id="2.170.300.10:FF:000003">
    <property type="entry name" value="tyrosine-protein kinase receptor Tie-1 isoform X1"/>
    <property type="match status" value="1"/>
</dbReference>
<evidence type="ECO:0000256" key="23">
    <source>
        <dbReference type="ARBA" id="ARBA00065364"/>
    </source>
</evidence>
<evidence type="ECO:0000256" key="28">
    <source>
        <dbReference type="PROSITE-ProRule" id="PRU00076"/>
    </source>
</evidence>
<keyword evidence="18" id="KW-0675">Receptor</keyword>
<evidence type="ECO:0000256" key="27">
    <source>
        <dbReference type="PIRSR" id="PIRSR000615-3"/>
    </source>
</evidence>
<dbReference type="OMA" id="AKVWWRL"/>
<dbReference type="PROSITE" id="PS00022">
    <property type="entry name" value="EGF_1"/>
    <property type="match status" value="3"/>
</dbReference>
<dbReference type="GO" id="GO:0001525">
    <property type="term" value="P:angiogenesis"/>
    <property type="evidence" value="ECO:0007669"/>
    <property type="project" value="UniProtKB-KW"/>
</dbReference>
<reference evidence="31" key="1">
    <citation type="submission" date="2019-10" db="EMBL/GenBank/DDBJ databases">
        <title>Corvus moneduloides (New Caledonian crow) genome, bCorMon1, primary haplotype.</title>
        <authorList>
            <person name="Rutz C."/>
            <person name="Fungtammasan C."/>
            <person name="Mountcastle J."/>
            <person name="Formenti G."/>
            <person name="Chow W."/>
            <person name="Howe K."/>
            <person name="Steele M.P."/>
            <person name="Fernandes J."/>
            <person name="Gilbert M.T.P."/>
            <person name="Fedrigo O."/>
            <person name="Jarvis E.D."/>
            <person name="Gemmell N."/>
        </authorList>
    </citation>
    <scope>NUCLEOTIDE SEQUENCE [LARGE SCALE GENOMIC DNA]</scope>
</reference>
<dbReference type="Gene3D" id="3.30.200.20">
    <property type="entry name" value="Phosphorylase Kinase, domain 1"/>
    <property type="match status" value="1"/>
</dbReference>
<keyword evidence="16" id="KW-0829">Tyrosine-protein kinase</keyword>
<evidence type="ECO:0000256" key="15">
    <source>
        <dbReference type="ARBA" id="ARBA00023136"/>
    </source>
</evidence>
<dbReference type="CDD" id="cd00063">
    <property type="entry name" value="FN3"/>
    <property type="match status" value="3"/>
</dbReference>
<keyword evidence="17 28" id="KW-1015">Disulfide bond</keyword>
<dbReference type="GO" id="GO:0046872">
    <property type="term" value="F:metal ion binding"/>
    <property type="evidence" value="ECO:0007669"/>
    <property type="project" value="UniProtKB-KW"/>
</dbReference>
<evidence type="ECO:0000313" key="31">
    <source>
        <dbReference type="Proteomes" id="UP000694553"/>
    </source>
</evidence>
<dbReference type="PANTHER" id="PTHR24416:SF341">
    <property type="entry name" value="TYROSINE-PROTEIN KINASE RECEPTOR TIE-1"/>
    <property type="match status" value="1"/>
</dbReference>
<dbReference type="GO" id="GO:0005886">
    <property type="term" value="C:plasma membrane"/>
    <property type="evidence" value="ECO:0007669"/>
    <property type="project" value="UniProtKB-SubCell"/>
</dbReference>
<dbReference type="SUPFAM" id="SSF49265">
    <property type="entry name" value="Fibronectin type III"/>
    <property type="match status" value="2"/>
</dbReference>
<evidence type="ECO:0000256" key="7">
    <source>
        <dbReference type="ARBA" id="ARBA00022679"/>
    </source>
</evidence>
<evidence type="ECO:0000256" key="13">
    <source>
        <dbReference type="ARBA" id="ARBA00022840"/>
    </source>
</evidence>
<keyword evidence="3" id="KW-1003">Cell membrane</keyword>
<dbReference type="GO" id="GO:0043235">
    <property type="term" value="C:receptor complex"/>
    <property type="evidence" value="ECO:0007669"/>
    <property type="project" value="TreeGrafter"/>
</dbReference>
<feature type="binding site" evidence="26">
    <location>
        <position position="969"/>
    </location>
    <ligand>
        <name>ATP</name>
        <dbReference type="ChEBI" id="CHEBI:30616"/>
    </ligand>
</feature>
<dbReference type="PANTHER" id="PTHR24416">
    <property type="entry name" value="TYROSINE-PROTEIN KINASE RECEPTOR"/>
    <property type="match status" value="1"/>
</dbReference>
<feature type="binding site" evidence="26 29">
    <location>
        <position position="856"/>
    </location>
    <ligand>
        <name>ATP</name>
        <dbReference type="ChEBI" id="CHEBI:30616"/>
    </ligand>
</feature>
<dbReference type="SUPFAM" id="SSF48726">
    <property type="entry name" value="Immunoglobulin"/>
    <property type="match status" value="2"/>
</dbReference>
<dbReference type="FunFam" id="1.10.510.10:FF:000123">
    <property type="entry name" value="Tyrosine-protein kinase receptor Tie-1"/>
    <property type="match status" value="1"/>
</dbReference>
<comment type="function">
    <text evidence="22">Transmembrane tyrosine-protein kinase that may modulate TEK/TIE2 activity and contribute to the regulation of angiogenesis.</text>
</comment>
<evidence type="ECO:0000256" key="29">
    <source>
        <dbReference type="PROSITE-ProRule" id="PRU10141"/>
    </source>
</evidence>
<dbReference type="Gene3D" id="2.170.300.10">
    <property type="entry name" value="Tie2 ligand-binding domain superfamily"/>
    <property type="match status" value="1"/>
</dbReference>
<keyword evidence="10" id="KW-0677">Repeat</keyword>
<dbReference type="PRINTS" id="PR00109">
    <property type="entry name" value="TYRKINASE"/>
</dbReference>
<dbReference type="PROSITE" id="PS50026">
    <property type="entry name" value="EGF_3"/>
    <property type="match status" value="2"/>
</dbReference>
<dbReference type="InterPro" id="IPR000719">
    <property type="entry name" value="Prot_kinase_dom"/>
</dbReference>
<accession>A0A8U7M7E4</accession>
<keyword evidence="7" id="KW-0808">Transferase</keyword>
<dbReference type="FunFam" id="2.60.40.10:FF:001615">
    <property type="entry name" value="Tyrosine-protein kinase receptor Tie-1 isoform B"/>
    <property type="match status" value="1"/>
</dbReference>
<dbReference type="EC" id="2.7.10.1" evidence="2"/>
<dbReference type="GO" id="GO:0007169">
    <property type="term" value="P:cell surface receptor protein tyrosine kinase signaling pathway"/>
    <property type="evidence" value="ECO:0007669"/>
    <property type="project" value="TreeGrafter"/>
</dbReference>
<feature type="disulfide bond" evidence="28">
    <location>
        <begin position="322"/>
        <end position="331"/>
    </location>
</feature>
<dbReference type="InterPro" id="IPR008266">
    <property type="entry name" value="Tyr_kinase_AS"/>
</dbReference>
<keyword evidence="5" id="KW-0597">Phosphoprotein</keyword>
<dbReference type="InterPro" id="IPR001245">
    <property type="entry name" value="Ser-Thr/Tyr_kinase_cat_dom"/>
</dbReference>
<evidence type="ECO:0000256" key="5">
    <source>
        <dbReference type="ARBA" id="ARBA00022553"/>
    </source>
</evidence>
<keyword evidence="4 28" id="KW-0245">EGF-like domain</keyword>
<dbReference type="GO" id="GO:0005524">
    <property type="term" value="F:ATP binding"/>
    <property type="evidence" value="ECO:0007669"/>
    <property type="project" value="UniProtKB-UniRule"/>
</dbReference>
<keyword evidence="8" id="KW-0812">Transmembrane</keyword>
<evidence type="ECO:0000256" key="24">
    <source>
        <dbReference type="ARBA" id="ARBA00072428"/>
    </source>
</evidence>
<comment type="caution">
    <text evidence="28">Lacks conserved residue(s) required for the propagation of feature annotation.</text>
</comment>
<keyword evidence="9" id="KW-0732">Signal</keyword>
<keyword evidence="27" id="KW-0460">Magnesium</keyword>
<reference evidence="30" key="2">
    <citation type="submission" date="2025-08" db="UniProtKB">
        <authorList>
            <consortium name="Ensembl"/>
        </authorList>
    </citation>
    <scope>IDENTIFICATION</scope>
</reference>
<dbReference type="SMART" id="SM00181">
    <property type="entry name" value="EGF"/>
    <property type="match status" value="3"/>
</dbReference>
<dbReference type="InterPro" id="IPR020635">
    <property type="entry name" value="Tyr_kinase_cat_dom"/>
</dbReference>
<dbReference type="Proteomes" id="UP000694553">
    <property type="component" value="Unassembled WGS sequence"/>
</dbReference>
<comment type="subcellular location">
    <subcellularLocation>
        <location evidence="1">Cell membrane</location>
        <topology evidence="1">Single-pass type I membrane protein</topology>
    </subcellularLocation>
</comment>
<keyword evidence="27" id="KW-0479">Metal-binding</keyword>
<feature type="binding site" evidence="27">
    <location>
        <position position="970"/>
    </location>
    <ligand>
        <name>Mg(2+)</name>
        <dbReference type="ChEBI" id="CHEBI:18420"/>
    </ligand>
</feature>
<evidence type="ECO:0000313" key="30">
    <source>
        <dbReference type="Ensembl" id="ENSCMUP00000029071.1"/>
    </source>
</evidence>
<comment type="subunit">
    <text evidence="23">Heterodimer with TEK/TIE2. Interacts with SVEP1 (via C-terminus).</text>
</comment>
<dbReference type="PROSITE" id="PS01186">
    <property type="entry name" value="EGF_2"/>
    <property type="match status" value="1"/>
</dbReference>
<evidence type="ECO:0000256" key="18">
    <source>
        <dbReference type="ARBA" id="ARBA00023170"/>
    </source>
</evidence>
<dbReference type="FunFam" id="2.60.40.10:FF:000597">
    <property type="entry name" value="tyrosine-protein kinase receptor Tie-1 isoform X1"/>
    <property type="match status" value="1"/>
</dbReference>
<sequence>MGLQVYLLLLFPHLAGAILDITLIANVQSLSHSDFFLSCIVGERDVSYLQIERENKIVMTHPKMGFQNYRNRSNQVQARGFSKADLVGILYCLGRTPTEQAQVVYVHNSHNAHLFPVKATQSVNVAEAATFSARILKRKETDVMWKRNGTYYQTTDRGEVQDDHVILTLPNVSVSENGVYSATFMGDSPLWSAFYRLIVRACPAKKWGPSCEKDCPDCLNGGICHDHVGECICPPGFMGTRCERACQEGQFGRNCQETCQRAQGCRGLSFCLLDPYGCSCASGWSGSRCDQACPPGFYGPDCALGCTCQNGGSCNRFRGCICPAGWHGQHCEKSDRFPQIIQLASELEFNLGSEPIISCVAIGNPLPTSDRVELRKADGTVLKLIKTIIEPKQITCEFEARHLTKADTGLWECRVSTTGGQDSRKVKVNIRVPPVPLRAPRLLAKQSRQLVVSPVDYFSGDGPITSIKLFYKPKDDNSAWSSIVVDNSENITLMNLRPVTAYIVKVQLSRPGAGGEGRKGPEAIMVTDCLEPTVKPVIEGWSVEEKNMLHVNWKLPSNHEPAHGFIVHLFDSARQLVSEKNITSISVLSARIGDLEFNKEYRLEVLVYHCTSLGPPSDPYKVMINSKGPSSPQLLLAEPMSDTAVRLSWQVPEYPNGGITKYIVELQQLGGTSEPQWIDTDSGAETTKIVGGLNASTSYQFRVRANSHVPGEWSQPVKAKTLGDGALSVPPSLGSQSTEQAGTDQQLLLAIVGSVSVTCFTILFALLALFLIKKNFFHRRRTFTYQSGSGEETILQFNSGTLTLTRRPKPQPEPLSYPILEWEDIKFEDMIGEGNFGQVIRAMIKKDGLKMNAAIKMLKEFASENDHRDFAGELEVLCKLGHHPNIINLLGACENKGYLYIAIEYAPYGNLLDFLRKSRVLETDPAFAKEHGTASTLTSQQLLQFASDVAKGMQYLSEKQFIHRDLAARNILVGENLASKIADFGLSRGEEVYVKKTMGRLPVRWMAIESLNYSVYTTKSDVWSFGVLLWEIVSLGGTPYCGMTCAELYEKLPQGYRMEKPRNCDDEVYELMRQCWRDRPYERPPFAQISMQLIRMLEARKVSASGSVGGMPTAHGAFPHAGASLGLEDGQPAAEPCVGVNPSITSWVWGGNRAQCP</sequence>
<dbReference type="InterPro" id="IPR013783">
    <property type="entry name" value="Ig-like_fold"/>
</dbReference>
<dbReference type="FunFam" id="2.60.40.10:FF:000591">
    <property type="entry name" value="tyrosine-protein kinase receptor Tie-1 isoform X1"/>
    <property type="match status" value="1"/>
</dbReference>
<evidence type="ECO:0000256" key="26">
    <source>
        <dbReference type="PIRSR" id="PIRSR000615-2"/>
    </source>
</evidence>
<evidence type="ECO:0000256" key="21">
    <source>
        <dbReference type="ARBA" id="ARBA00051243"/>
    </source>
</evidence>
<evidence type="ECO:0000256" key="12">
    <source>
        <dbReference type="ARBA" id="ARBA00022777"/>
    </source>
</evidence>
<keyword evidence="11 26" id="KW-0547">Nucleotide-binding</keyword>
<evidence type="ECO:0000256" key="11">
    <source>
        <dbReference type="ARBA" id="ARBA00022741"/>
    </source>
</evidence>
<evidence type="ECO:0000256" key="16">
    <source>
        <dbReference type="ARBA" id="ARBA00023137"/>
    </source>
</evidence>
<dbReference type="GO" id="GO:0004714">
    <property type="term" value="F:transmembrane receptor protein tyrosine kinase activity"/>
    <property type="evidence" value="ECO:0007669"/>
    <property type="project" value="UniProtKB-EC"/>
</dbReference>
<dbReference type="PROSITE" id="PS50011">
    <property type="entry name" value="PROTEIN_KINASE_DOM"/>
    <property type="match status" value="1"/>
</dbReference>
<keyword evidence="31" id="KW-1185">Reference proteome</keyword>
<dbReference type="Gene3D" id="2.60.40.10">
    <property type="entry name" value="Immunoglobulins"/>
    <property type="match status" value="5"/>
</dbReference>
<evidence type="ECO:0000256" key="25">
    <source>
        <dbReference type="PIRSR" id="PIRSR000615-1"/>
    </source>
</evidence>
<dbReference type="PROSITE" id="PS50835">
    <property type="entry name" value="IG_LIKE"/>
    <property type="match status" value="1"/>
</dbReference>
<protein>
    <recommendedName>
        <fullName evidence="24">Tyrosine-protein kinase receptor Tie-1</fullName>
        <ecNumber evidence="2">2.7.10.1</ecNumber>
    </recommendedName>
</protein>
<dbReference type="Pfam" id="PF07714">
    <property type="entry name" value="PK_Tyr_Ser-Thr"/>
    <property type="match status" value="1"/>
</dbReference>
<keyword evidence="6" id="KW-0037">Angiogenesis</keyword>
<dbReference type="PROSITE" id="PS00109">
    <property type="entry name" value="PROTEIN_KINASE_TYR"/>
    <property type="match status" value="1"/>
</dbReference>
<dbReference type="InterPro" id="IPR036116">
    <property type="entry name" value="FN3_sf"/>
</dbReference>
<evidence type="ECO:0000256" key="10">
    <source>
        <dbReference type="ARBA" id="ARBA00022737"/>
    </source>
</evidence>
<dbReference type="InterPro" id="IPR017441">
    <property type="entry name" value="Protein_kinase_ATP_BS"/>
</dbReference>
<keyword evidence="14" id="KW-1133">Transmembrane helix</keyword>
<keyword evidence="19" id="KW-0325">Glycoprotein</keyword>
<dbReference type="InterPro" id="IPR007110">
    <property type="entry name" value="Ig-like_dom"/>
</dbReference>
<evidence type="ECO:0000256" key="1">
    <source>
        <dbReference type="ARBA" id="ARBA00004251"/>
    </source>
</evidence>
<dbReference type="GO" id="GO:0045766">
    <property type="term" value="P:positive regulation of angiogenesis"/>
    <property type="evidence" value="ECO:0007669"/>
    <property type="project" value="TreeGrafter"/>
</dbReference>
<evidence type="ECO:0000256" key="22">
    <source>
        <dbReference type="ARBA" id="ARBA00056816"/>
    </source>
</evidence>
<dbReference type="InterPro" id="IPR050122">
    <property type="entry name" value="RTK"/>
</dbReference>
<comment type="catalytic activity">
    <reaction evidence="21">
        <text>L-tyrosyl-[protein] + ATP = O-phospho-L-tyrosyl-[protein] + ADP + H(+)</text>
        <dbReference type="Rhea" id="RHEA:10596"/>
        <dbReference type="Rhea" id="RHEA-COMP:10136"/>
        <dbReference type="Rhea" id="RHEA-COMP:20101"/>
        <dbReference type="ChEBI" id="CHEBI:15378"/>
        <dbReference type="ChEBI" id="CHEBI:30616"/>
        <dbReference type="ChEBI" id="CHEBI:46858"/>
        <dbReference type="ChEBI" id="CHEBI:61978"/>
        <dbReference type="ChEBI" id="CHEBI:456216"/>
        <dbReference type="EC" id="2.7.10.1"/>
    </reaction>
</comment>
<reference evidence="30" key="3">
    <citation type="submission" date="2025-09" db="UniProtKB">
        <authorList>
            <consortium name="Ensembl"/>
        </authorList>
    </citation>
    <scope>IDENTIFICATION</scope>
</reference>
<evidence type="ECO:0000256" key="9">
    <source>
        <dbReference type="ARBA" id="ARBA00022729"/>
    </source>
</evidence>
<feature type="disulfide bond" evidence="28">
    <location>
        <begin position="233"/>
        <end position="242"/>
    </location>
</feature>
<evidence type="ECO:0000256" key="2">
    <source>
        <dbReference type="ARBA" id="ARBA00011902"/>
    </source>
</evidence>
<evidence type="ECO:0000256" key="3">
    <source>
        <dbReference type="ARBA" id="ARBA00022475"/>
    </source>
</evidence>
<name>A0A8U7M7E4_CORMO</name>
<feature type="binding site" evidence="26">
    <location>
        <begin position="832"/>
        <end position="839"/>
    </location>
    <ligand>
        <name>ATP</name>
        <dbReference type="ChEBI" id="CHEBI:30616"/>
    </ligand>
</feature>
<dbReference type="SUPFAM" id="SSF56112">
    <property type="entry name" value="Protein kinase-like (PK-like)"/>
    <property type="match status" value="1"/>
</dbReference>
<dbReference type="InterPro" id="IPR036179">
    <property type="entry name" value="Ig-like_dom_sf"/>
</dbReference>
<dbReference type="InterPro" id="IPR000742">
    <property type="entry name" value="EGF"/>
</dbReference>
<gene>
    <name evidence="30" type="primary">TIE1</name>
</gene>
<dbReference type="CDD" id="cd00054">
    <property type="entry name" value="EGF_CA"/>
    <property type="match status" value="2"/>
</dbReference>
<dbReference type="SMART" id="SM00219">
    <property type="entry name" value="TyrKc"/>
    <property type="match status" value="1"/>
</dbReference>
<dbReference type="InterPro" id="IPR003961">
    <property type="entry name" value="FN3_dom"/>
</dbReference>
<feature type="binding site" evidence="27">
    <location>
        <position position="983"/>
    </location>
    <ligand>
        <name>Mg(2+)</name>
        <dbReference type="ChEBI" id="CHEBI:18420"/>
    </ligand>
</feature>
<dbReference type="PROSITE" id="PS00107">
    <property type="entry name" value="PROTEIN_KINASE_ATP"/>
    <property type="match status" value="1"/>
</dbReference>
<evidence type="ECO:0000256" key="6">
    <source>
        <dbReference type="ARBA" id="ARBA00022657"/>
    </source>
</evidence>
<dbReference type="FunFam" id="2.60.40.10:FF:000583">
    <property type="entry name" value="tyrosine-protein kinase receptor Tie-1 isoform X2"/>
    <property type="match status" value="1"/>
</dbReference>
<dbReference type="SMART" id="SM00060">
    <property type="entry name" value="FN3"/>
    <property type="match status" value="3"/>
</dbReference>
<evidence type="ECO:0000256" key="19">
    <source>
        <dbReference type="ARBA" id="ARBA00023180"/>
    </source>
</evidence>
<evidence type="ECO:0000256" key="20">
    <source>
        <dbReference type="ARBA" id="ARBA00023319"/>
    </source>
</evidence>
<keyword evidence="13 26" id="KW-0067">ATP-binding</keyword>
<dbReference type="PROSITE" id="PS50853">
    <property type="entry name" value="FN3"/>
    <property type="match status" value="3"/>
</dbReference>
<proteinExistence type="predicted"/>
<dbReference type="Gene3D" id="1.10.510.10">
    <property type="entry name" value="Transferase(Phosphotransferase) domain 1"/>
    <property type="match status" value="1"/>
</dbReference>
<organism evidence="30 31">
    <name type="scientific">Corvus moneduloides</name>
    <name type="common">New Caledonian crow</name>
    <dbReference type="NCBI Taxonomy" id="1196302"/>
    <lineage>
        <taxon>Eukaryota</taxon>
        <taxon>Metazoa</taxon>
        <taxon>Chordata</taxon>
        <taxon>Craniata</taxon>
        <taxon>Vertebrata</taxon>
        <taxon>Euteleostomi</taxon>
        <taxon>Archelosauria</taxon>
        <taxon>Archosauria</taxon>
        <taxon>Dinosauria</taxon>
        <taxon>Saurischia</taxon>
        <taxon>Theropoda</taxon>
        <taxon>Coelurosauria</taxon>
        <taxon>Aves</taxon>
        <taxon>Neognathae</taxon>
        <taxon>Neoaves</taxon>
        <taxon>Telluraves</taxon>
        <taxon>Australaves</taxon>
        <taxon>Passeriformes</taxon>
        <taxon>Corvoidea</taxon>
        <taxon>Corvidae</taxon>
        <taxon>Corvus</taxon>
    </lineage>
</organism>
<keyword evidence="12" id="KW-0418">Kinase</keyword>
<dbReference type="Pfam" id="PF00041">
    <property type="entry name" value="fn3"/>
    <property type="match status" value="1"/>
</dbReference>
<keyword evidence="15" id="KW-0472">Membrane</keyword>
<dbReference type="GO" id="GO:0009888">
    <property type="term" value="P:tissue development"/>
    <property type="evidence" value="ECO:0007669"/>
    <property type="project" value="UniProtKB-ARBA"/>
</dbReference>
<dbReference type="FunFam" id="3.30.200.20:FF:000113">
    <property type="entry name" value="Putative tyrosine-protein kinase receptor Tie-1"/>
    <property type="match status" value="1"/>
</dbReference>
<feature type="active site" description="Proton acceptor" evidence="25">
    <location>
        <position position="965"/>
    </location>
</feature>
<dbReference type="Ensembl" id="ENSCMUT00000034070.1">
    <property type="protein sequence ID" value="ENSCMUP00000029071.1"/>
    <property type="gene ID" value="ENSCMUG00000008060.2"/>
</dbReference>
<evidence type="ECO:0000256" key="14">
    <source>
        <dbReference type="ARBA" id="ARBA00022989"/>
    </source>
</evidence>
<dbReference type="AlphaFoldDB" id="A0A8U7M7E4"/>
<evidence type="ECO:0000256" key="8">
    <source>
        <dbReference type="ARBA" id="ARBA00022692"/>
    </source>
</evidence>
<dbReference type="InterPro" id="IPR011009">
    <property type="entry name" value="Kinase-like_dom_sf"/>
</dbReference>